<evidence type="ECO:0000256" key="8">
    <source>
        <dbReference type="ARBA" id="ARBA00022824"/>
    </source>
</evidence>
<evidence type="ECO:0000256" key="9">
    <source>
        <dbReference type="ARBA" id="ARBA00022989"/>
    </source>
</evidence>
<evidence type="ECO:0000256" key="12">
    <source>
        <dbReference type="ARBA" id="ARBA00093608"/>
    </source>
</evidence>
<feature type="transmembrane region" description="Helical" evidence="13">
    <location>
        <begin position="187"/>
        <end position="209"/>
    </location>
</feature>
<evidence type="ECO:0000256" key="6">
    <source>
        <dbReference type="ARBA" id="ARBA00022679"/>
    </source>
</evidence>
<dbReference type="GO" id="GO:0006506">
    <property type="term" value="P:GPI anchor biosynthetic process"/>
    <property type="evidence" value="ECO:0007669"/>
    <property type="project" value="UniProtKB-UniPathway"/>
</dbReference>
<feature type="transmembrane region" description="Helical" evidence="13">
    <location>
        <begin position="354"/>
        <end position="380"/>
    </location>
</feature>
<sequence length="519" mass="59680">MSLKKANSSGAFVRYLLAIALLLRIGLFIFSIWQDTTRWPDGQLRFTDVDYDVFTDAAKAMVAGRDVYEARPTYRYSPLIALILWPGHYVFSRFNLPASFYPAAYAFGKVVFIVSDIICALLQRNIIMVEHPDQQKSSQTISWLVGIIWLFNPITATVSVRGNAESVLGVFVLACLYCLLQNRIMLAGLLFGTCIHLKLYPIIYAPAIYLHLCDPTKPSVFRLPTLRHWYFGCATLASLLGLTGAGYWAYGWTFLHQSYFYHFTRVDFWHNFAPHFYPIYLFEGTLAINSTNPKEYYDPNLFPYNYMPEWVLDAFFQKAMLEKMYKLFKILIMLPSLILIVVLSFRYWRKQSFAWFAITFTFVAFNKVCTSQYFLWWLVLLPPALAHIRSPPGRKGELCGFREGIGLPPTAVNRGFRLAALWFIGQAFWLGFAYLHEMVGPPYWGRELWLALWAASCVFLVVNLVILKCLMCWIEDGSAINSVSSKLDVVDKKSLTTRSQVKRNGNNEEDGVRKRKIVS</sequence>
<feature type="transmembrane region" description="Helical" evidence="13">
    <location>
        <begin position="448"/>
        <end position="467"/>
    </location>
</feature>
<organism evidence="15 16">
    <name type="scientific">Hymenolepis diminuta</name>
    <name type="common">Rat tapeworm</name>
    <dbReference type="NCBI Taxonomy" id="6216"/>
    <lineage>
        <taxon>Eukaryota</taxon>
        <taxon>Metazoa</taxon>
        <taxon>Spiralia</taxon>
        <taxon>Lophotrochozoa</taxon>
        <taxon>Platyhelminthes</taxon>
        <taxon>Cestoda</taxon>
        <taxon>Eucestoda</taxon>
        <taxon>Cyclophyllidea</taxon>
        <taxon>Hymenolepididae</taxon>
        <taxon>Hymenolepis</taxon>
    </lineage>
</organism>
<feature type="transmembrane region" description="Helical" evidence="13">
    <location>
        <begin position="164"/>
        <end position="180"/>
    </location>
</feature>
<keyword evidence="10 13" id="KW-0472">Membrane</keyword>
<feature type="transmembrane region" description="Helical" evidence="13">
    <location>
        <begin position="229"/>
        <end position="250"/>
    </location>
</feature>
<keyword evidence="9 13" id="KW-1133">Transmembrane helix</keyword>
<evidence type="ECO:0000313" key="16">
    <source>
        <dbReference type="Proteomes" id="UP000321570"/>
    </source>
</evidence>
<evidence type="ECO:0000256" key="7">
    <source>
        <dbReference type="ARBA" id="ARBA00022692"/>
    </source>
</evidence>
<dbReference type="PANTHER" id="PTHR12886:SF0">
    <property type="entry name" value="GPI MANNOSYLTRANSFERASE 1"/>
    <property type="match status" value="1"/>
</dbReference>
<evidence type="ECO:0000256" key="4">
    <source>
        <dbReference type="ARBA" id="ARBA00022502"/>
    </source>
</evidence>
<proteinExistence type="inferred from homology"/>
<feature type="transmembrane region" description="Helical" evidence="13">
    <location>
        <begin position="327"/>
        <end position="348"/>
    </location>
</feature>
<evidence type="ECO:0000256" key="13">
    <source>
        <dbReference type="RuleBase" id="RU365064"/>
    </source>
</evidence>
<feature type="region of interest" description="Disordered" evidence="14">
    <location>
        <begin position="500"/>
        <end position="519"/>
    </location>
</feature>
<evidence type="ECO:0000256" key="11">
    <source>
        <dbReference type="ARBA" id="ARBA00093408"/>
    </source>
</evidence>
<keyword evidence="4 13" id="KW-0337">GPI-anchor biosynthesis</keyword>
<reference evidence="15 16" key="1">
    <citation type="submission" date="2019-07" db="EMBL/GenBank/DDBJ databases">
        <authorList>
            <person name="Jastrzebski P J."/>
            <person name="Paukszto L."/>
            <person name="Jastrzebski P J."/>
        </authorList>
    </citation>
    <scope>NUCLEOTIDE SEQUENCE [LARGE SCALE GENOMIC DNA]</scope>
    <source>
        <strain evidence="15 16">WMS-il1</strain>
    </source>
</reference>
<evidence type="ECO:0000256" key="3">
    <source>
        <dbReference type="ARBA" id="ARBA00011071"/>
    </source>
</evidence>
<protein>
    <recommendedName>
        <fullName evidence="12 13">GPI alpha-1,4-mannosyltransferase I, catalytic subunit</fullName>
        <ecNumber evidence="13">2.4.1.-</ecNumber>
    </recommendedName>
    <alternativeName>
        <fullName evidence="13">GPI mannosyltransferase I</fullName>
    </alternativeName>
</protein>
<keyword evidence="6 13" id="KW-0808">Transferase</keyword>
<name>A0A564YF83_HYMDI</name>
<comment type="function">
    <text evidence="11 13">Catalytic subunit of the glycosylphosphatidylinositol-mannosyltransferase I complex which catalyzes the transfer of the first mannose, via an alpha-1,4 bond from a dolichol-phosphate-mannose (Dol-P-Man) to the glucosaminyl acyl phosphatidylinositol (GlcN-(acyl)PI) intermediate to generate alpha-D-Man-(1-&gt;4)-alpha-D-GlcN-(1-&gt;6)-(1-radyl,2-acyl-sn-glycero-3-phospho)-2-acyl-inositol and participates in the sixth step of the glycosylphosphatidylinositol-anchor biosynthesis.</text>
</comment>
<keyword evidence="5 13" id="KW-0328">Glycosyltransferase</keyword>
<keyword evidence="16" id="KW-1185">Reference proteome</keyword>
<accession>A0A564YF83</accession>
<dbReference type="Proteomes" id="UP000321570">
    <property type="component" value="Unassembled WGS sequence"/>
</dbReference>
<evidence type="ECO:0000256" key="1">
    <source>
        <dbReference type="ARBA" id="ARBA00004477"/>
    </source>
</evidence>
<feature type="transmembrane region" description="Helical" evidence="13">
    <location>
        <begin position="12"/>
        <end position="33"/>
    </location>
</feature>
<feature type="transmembrane region" description="Helical" evidence="13">
    <location>
        <begin position="141"/>
        <end position="158"/>
    </location>
</feature>
<evidence type="ECO:0000256" key="14">
    <source>
        <dbReference type="SAM" id="MobiDB-lite"/>
    </source>
</evidence>
<evidence type="ECO:0000313" key="15">
    <source>
        <dbReference type="EMBL" id="VUZ45925.1"/>
    </source>
</evidence>
<dbReference type="GO" id="GO:0005789">
    <property type="term" value="C:endoplasmic reticulum membrane"/>
    <property type="evidence" value="ECO:0007669"/>
    <property type="project" value="UniProtKB-SubCell"/>
</dbReference>
<evidence type="ECO:0000256" key="10">
    <source>
        <dbReference type="ARBA" id="ARBA00023136"/>
    </source>
</evidence>
<feature type="transmembrane region" description="Helical" evidence="13">
    <location>
        <begin position="100"/>
        <end position="121"/>
    </location>
</feature>
<dbReference type="AlphaFoldDB" id="A0A564YF83"/>
<keyword evidence="8 13" id="KW-0256">Endoplasmic reticulum</keyword>
<dbReference type="GO" id="GO:0051751">
    <property type="term" value="F:alpha-1,4-mannosyltransferase activity"/>
    <property type="evidence" value="ECO:0007669"/>
    <property type="project" value="InterPro"/>
</dbReference>
<evidence type="ECO:0000256" key="2">
    <source>
        <dbReference type="ARBA" id="ARBA00004687"/>
    </source>
</evidence>
<dbReference type="Pfam" id="PF05007">
    <property type="entry name" value="Mannosyl_trans"/>
    <property type="match status" value="2"/>
</dbReference>
<gene>
    <name evidence="15" type="ORF">WMSIL1_LOCUS5787</name>
</gene>
<dbReference type="GO" id="GO:0004376">
    <property type="term" value="F:GPI mannosyltransferase activity"/>
    <property type="evidence" value="ECO:0007669"/>
    <property type="project" value="InterPro"/>
</dbReference>
<dbReference type="EMBL" id="CABIJS010000199">
    <property type="protein sequence ID" value="VUZ45925.1"/>
    <property type="molecule type" value="Genomic_DNA"/>
</dbReference>
<evidence type="ECO:0000256" key="5">
    <source>
        <dbReference type="ARBA" id="ARBA00022676"/>
    </source>
</evidence>
<dbReference type="InterPro" id="IPR007704">
    <property type="entry name" value="PIG-M"/>
</dbReference>
<comment type="pathway">
    <text evidence="2 13">Glycolipid biosynthesis; glycosylphosphatidylinositol-anchor biosynthesis.</text>
</comment>
<comment type="subcellular location">
    <subcellularLocation>
        <location evidence="1 13">Endoplasmic reticulum membrane</location>
        <topology evidence="1 13">Multi-pass membrane protein</topology>
    </subcellularLocation>
</comment>
<dbReference type="EC" id="2.4.1.-" evidence="13"/>
<dbReference type="GO" id="GO:1990529">
    <property type="term" value="C:glycosylphosphatidylinositol-mannosyltransferase I complex"/>
    <property type="evidence" value="ECO:0007669"/>
    <property type="project" value="TreeGrafter"/>
</dbReference>
<keyword evidence="7 13" id="KW-0812">Transmembrane</keyword>
<dbReference type="UniPathway" id="UPA00196"/>
<dbReference type="PANTHER" id="PTHR12886">
    <property type="entry name" value="PIG-M MANNOSYLTRANSFERASE"/>
    <property type="match status" value="1"/>
</dbReference>
<comment type="similarity">
    <text evidence="3 13">Belongs to the PIGM family.</text>
</comment>
<feature type="transmembrane region" description="Helical" evidence="13">
    <location>
        <begin position="418"/>
        <end position="436"/>
    </location>
</feature>